<keyword evidence="2" id="KW-0808">Transferase</keyword>
<dbReference type="EMBL" id="NMWU01000026">
    <property type="protein sequence ID" value="PLS30669.1"/>
    <property type="molecule type" value="Genomic_DNA"/>
</dbReference>
<comment type="caution">
    <text evidence="2">The sequence shown here is derived from an EMBL/GenBank/DDBJ whole genome shotgun (WGS) entry which is preliminary data.</text>
</comment>
<dbReference type="AlphaFoldDB" id="A0A2N5J8Y5"/>
<dbReference type="InterPro" id="IPR029044">
    <property type="entry name" value="Nucleotide-diphossugar_trans"/>
</dbReference>
<dbReference type="Proteomes" id="UP000235050">
    <property type="component" value="Unassembled WGS sequence"/>
</dbReference>
<protein>
    <submittedName>
        <fullName evidence="2">Glycosyltransferases involved in cell wall biogenesis</fullName>
    </submittedName>
</protein>
<dbReference type="InterPro" id="IPR001173">
    <property type="entry name" value="Glyco_trans_2-like"/>
</dbReference>
<accession>A0A2N5J8Y5</accession>
<gene>
    <name evidence="2" type="ORF">Uis1B_1496</name>
</gene>
<evidence type="ECO:0000259" key="1">
    <source>
        <dbReference type="Pfam" id="PF00535"/>
    </source>
</evidence>
<organism evidence="2 3">
    <name type="scientific">Bifidobacterium margollesii</name>
    <dbReference type="NCBI Taxonomy" id="2020964"/>
    <lineage>
        <taxon>Bacteria</taxon>
        <taxon>Bacillati</taxon>
        <taxon>Actinomycetota</taxon>
        <taxon>Actinomycetes</taxon>
        <taxon>Bifidobacteriales</taxon>
        <taxon>Bifidobacteriaceae</taxon>
        <taxon>Bifidobacterium</taxon>
    </lineage>
</organism>
<evidence type="ECO:0000313" key="2">
    <source>
        <dbReference type="EMBL" id="PLS30669.1"/>
    </source>
</evidence>
<dbReference type="SUPFAM" id="SSF53448">
    <property type="entry name" value="Nucleotide-diphospho-sugar transferases"/>
    <property type="match status" value="1"/>
</dbReference>
<dbReference type="PANTHER" id="PTHR43685:SF2">
    <property type="entry name" value="GLYCOSYLTRANSFERASE 2-LIKE DOMAIN-CONTAINING PROTEIN"/>
    <property type="match status" value="1"/>
</dbReference>
<dbReference type="Pfam" id="PF00535">
    <property type="entry name" value="Glycos_transf_2"/>
    <property type="match status" value="1"/>
</dbReference>
<dbReference type="PANTHER" id="PTHR43685">
    <property type="entry name" value="GLYCOSYLTRANSFERASE"/>
    <property type="match status" value="1"/>
</dbReference>
<name>A0A2N5J8Y5_9BIFI</name>
<feature type="domain" description="Glycosyltransferase 2-like" evidence="1">
    <location>
        <begin position="8"/>
        <end position="139"/>
    </location>
</feature>
<proteinExistence type="predicted"/>
<dbReference type="GO" id="GO:0016740">
    <property type="term" value="F:transferase activity"/>
    <property type="evidence" value="ECO:0007669"/>
    <property type="project" value="UniProtKB-KW"/>
</dbReference>
<evidence type="ECO:0000313" key="3">
    <source>
        <dbReference type="Proteomes" id="UP000235050"/>
    </source>
</evidence>
<reference evidence="2 3" key="1">
    <citation type="submission" date="2017-07" db="EMBL/GenBank/DDBJ databases">
        <title>Bifidobacterium novel species.</title>
        <authorList>
            <person name="Lugli G.A."/>
            <person name="Milani C."/>
            <person name="Duranti S."/>
            <person name="Mangifesta M."/>
        </authorList>
    </citation>
    <scope>NUCLEOTIDE SEQUENCE [LARGE SCALE GENOMIC DNA]</scope>
    <source>
        <strain evidence="3">Uis1B</strain>
    </source>
</reference>
<dbReference type="Gene3D" id="3.90.550.10">
    <property type="entry name" value="Spore Coat Polysaccharide Biosynthesis Protein SpsA, Chain A"/>
    <property type="match status" value="1"/>
</dbReference>
<sequence length="305" mass="35048">MQVPHVVVVMSTFNGAKYLERQLDSIFAQTGVDVDCFVRDDGSSDDTVALLRRYAEHQPRLAFIAGQNVGWKRSFLTALSQAPVADFYAFSDQDDIWKPEKIRVTIETIPENQRSGLSFAHCNKLKVDDDLKEWPRQQHKIPSPSSLQWATLNGYAQGCALVMTKQLRDLVVRSMPLDENWGHDYWVGLLGYLFGHVYYTPEPLLYHVIHGGHGGNVSDTGNLFTNQMQKLKRMFDKGHFPNPAAYLLRNYSDMLNDDQRAFYERIAGYRRSLAARRWLAFRSGLYPQSRIERAAFRVFVMLGLY</sequence>
<dbReference type="InterPro" id="IPR050834">
    <property type="entry name" value="Glycosyltransf_2"/>
</dbReference>
<dbReference type="RefSeq" id="WP_101617114.1">
    <property type="nucleotide sequence ID" value="NZ_NMWU01000026.1"/>
</dbReference>
<dbReference type="OrthoDB" id="9802649at2"/>
<keyword evidence="3" id="KW-1185">Reference proteome</keyword>